<keyword evidence="3" id="KW-0805">Transcription regulation</keyword>
<dbReference type="GO" id="GO:0030170">
    <property type="term" value="F:pyridoxal phosphate binding"/>
    <property type="evidence" value="ECO:0007669"/>
    <property type="project" value="InterPro"/>
</dbReference>
<dbReference type="STRING" id="1549748.WH95_17170"/>
<accession>A0A0M2R838</accession>
<dbReference type="Proteomes" id="UP000034491">
    <property type="component" value="Unassembled WGS sequence"/>
</dbReference>
<dbReference type="InterPro" id="IPR036388">
    <property type="entry name" value="WH-like_DNA-bd_sf"/>
</dbReference>
<reference evidence="7 8" key="1">
    <citation type="submission" date="2015-03" db="EMBL/GenBank/DDBJ databases">
        <title>Genome sequence of Kiloniella sp. P1-1, isolated from the gut microflora of Pacific white shrimp, Penaeus vannamei.</title>
        <authorList>
            <person name="Shao Z."/>
            <person name="Wang L."/>
            <person name="Li X."/>
        </authorList>
    </citation>
    <scope>NUCLEOTIDE SEQUENCE [LARGE SCALE GENOMIC DNA]</scope>
    <source>
        <strain evidence="7 8">P1-1</strain>
    </source>
</reference>
<protein>
    <recommendedName>
        <fullName evidence="6">HTH gntR-type domain-containing protein</fullName>
    </recommendedName>
</protein>
<proteinExistence type="inferred from homology"/>
<keyword evidence="8" id="KW-1185">Reference proteome</keyword>
<keyword evidence="4" id="KW-0238">DNA-binding</keyword>
<dbReference type="SMART" id="SM00345">
    <property type="entry name" value="HTH_GNTR"/>
    <property type="match status" value="1"/>
</dbReference>
<dbReference type="InterPro" id="IPR000524">
    <property type="entry name" value="Tscrpt_reg_HTH_GntR"/>
</dbReference>
<dbReference type="SUPFAM" id="SSF53383">
    <property type="entry name" value="PLP-dependent transferases"/>
    <property type="match status" value="1"/>
</dbReference>
<evidence type="ECO:0000313" key="7">
    <source>
        <dbReference type="EMBL" id="KKJ75688.1"/>
    </source>
</evidence>
<feature type="domain" description="HTH gntR-type" evidence="6">
    <location>
        <begin position="11"/>
        <end position="79"/>
    </location>
</feature>
<evidence type="ECO:0000256" key="1">
    <source>
        <dbReference type="ARBA" id="ARBA00005384"/>
    </source>
</evidence>
<dbReference type="OrthoDB" id="9804020at2"/>
<evidence type="ECO:0000256" key="4">
    <source>
        <dbReference type="ARBA" id="ARBA00023125"/>
    </source>
</evidence>
<dbReference type="InterPro" id="IPR036390">
    <property type="entry name" value="WH_DNA-bd_sf"/>
</dbReference>
<keyword evidence="5" id="KW-0804">Transcription</keyword>
<dbReference type="CDD" id="cd00609">
    <property type="entry name" value="AAT_like"/>
    <property type="match status" value="1"/>
</dbReference>
<comment type="caution">
    <text evidence="7">The sequence shown here is derived from an EMBL/GenBank/DDBJ whole genome shotgun (WGS) entry which is preliminary data.</text>
</comment>
<dbReference type="InterPro" id="IPR015421">
    <property type="entry name" value="PyrdxlP-dep_Trfase_major"/>
</dbReference>
<dbReference type="Pfam" id="PF00155">
    <property type="entry name" value="Aminotran_1_2"/>
    <property type="match status" value="1"/>
</dbReference>
<dbReference type="Pfam" id="PF00392">
    <property type="entry name" value="GntR"/>
    <property type="match status" value="1"/>
</dbReference>
<keyword evidence="2" id="KW-0663">Pyridoxal phosphate</keyword>
<name>A0A0M2R838_9PROT</name>
<dbReference type="SUPFAM" id="SSF46785">
    <property type="entry name" value="Winged helix' DNA-binding domain"/>
    <property type="match status" value="1"/>
</dbReference>
<gene>
    <name evidence="7" type="ORF">WH95_17170</name>
</gene>
<dbReference type="EMBL" id="LANI01000028">
    <property type="protein sequence ID" value="KKJ75688.1"/>
    <property type="molecule type" value="Genomic_DNA"/>
</dbReference>
<dbReference type="InterPro" id="IPR004839">
    <property type="entry name" value="Aminotransferase_I/II_large"/>
</dbReference>
<dbReference type="AlphaFoldDB" id="A0A0M2R838"/>
<evidence type="ECO:0000256" key="3">
    <source>
        <dbReference type="ARBA" id="ARBA00023015"/>
    </source>
</evidence>
<dbReference type="Gene3D" id="3.40.640.10">
    <property type="entry name" value="Type I PLP-dependent aspartate aminotransferase-like (Major domain)"/>
    <property type="match status" value="1"/>
</dbReference>
<dbReference type="GO" id="GO:0003700">
    <property type="term" value="F:DNA-binding transcription factor activity"/>
    <property type="evidence" value="ECO:0007669"/>
    <property type="project" value="InterPro"/>
</dbReference>
<dbReference type="Gene3D" id="1.10.10.10">
    <property type="entry name" value="Winged helix-like DNA-binding domain superfamily/Winged helix DNA-binding domain"/>
    <property type="match status" value="1"/>
</dbReference>
<organism evidence="7 8">
    <name type="scientific">Kiloniella litopenaei</name>
    <dbReference type="NCBI Taxonomy" id="1549748"/>
    <lineage>
        <taxon>Bacteria</taxon>
        <taxon>Pseudomonadati</taxon>
        <taxon>Pseudomonadota</taxon>
        <taxon>Alphaproteobacteria</taxon>
        <taxon>Rhodospirillales</taxon>
        <taxon>Kiloniellaceae</taxon>
        <taxon>Kiloniella</taxon>
    </lineage>
</organism>
<evidence type="ECO:0000256" key="5">
    <source>
        <dbReference type="ARBA" id="ARBA00023163"/>
    </source>
</evidence>
<dbReference type="InterPro" id="IPR015424">
    <property type="entry name" value="PyrdxlP-dep_Trfase"/>
</dbReference>
<dbReference type="InterPro" id="IPR051446">
    <property type="entry name" value="HTH_trans_reg/aminotransferase"/>
</dbReference>
<dbReference type="GO" id="GO:0003677">
    <property type="term" value="F:DNA binding"/>
    <property type="evidence" value="ECO:0007669"/>
    <property type="project" value="UniProtKB-KW"/>
</dbReference>
<evidence type="ECO:0000313" key="8">
    <source>
        <dbReference type="Proteomes" id="UP000034491"/>
    </source>
</evidence>
<dbReference type="RefSeq" id="WP_046509572.1">
    <property type="nucleotide sequence ID" value="NZ_LANI01000028.1"/>
</dbReference>
<comment type="similarity">
    <text evidence="1">In the C-terminal section; belongs to the class-I pyridoxal-phosphate-dependent aminotransferase family.</text>
</comment>
<sequence>MWKPDLNPAIRTKYLAIVDAISRAIQQGELLAGDRLPTHRDLAWELQLNVSTVSQAYKEATRRHLIGGEVGRGTYVLATSREAELFALKDTISSNTIDLSTNIPAVHPNDLNTQNLLLEAVNAGVGTQALSYHSPDLLTRTRFAASKWLSWRGCEVQPRDIVPCAGGQQALLASLLALGEPGGKVLVEKYTFPGMKAVARQLRLKLMGIDCDEQGIVPSALQGALTASGGKILVLNPNLNNPTGFTSSRQRRLDIIEIIKRHDIIVIEDDVYGPLSGYEPLSVHLPDHSILISSLSKSVAPGLRYGFVSGCPRLLGPINAEVHATNWAMSPFMTELANSWILNGRAFARADWQRHEIETRWNLAKSRLKKRGAVNWEKSPCPHLWLKVSGAVDDAVDKLRMSGIDVVPGTLFTTVPQPVDFIRICITAPKTRSQLSEAIDKLIKCNVLVY</sequence>
<evidence type="ECO:0000259" key="6">
    <source>
        <dbReference type="PROSITE" id="PS50949"/>
    </source>
</evidence>
<dbReference type="PATRIC" id="fig|1549748.8.peg.2207"/>
<dbReference type="PROSITE" id="PS50949">
    <property type="entry name" value="HTH_GNTR"/>
    <property type="match status" value="1"/>
</dbReference>
<evidence type="ECO:0000256" key="2">
    <source>
        <dbReference type="ARBA" id="ARBA00022898"/>
    </source>
</evidence>
<dbReference type="PANTHER" id="PTHR46577:SF1">
    <property type="entry name" value="HTH-TYPE TRANSCRIPTIONAL REGULATORY PROTEIN GABR"/>
    <property type="match status" value="1"/>
</dbReference>
<dbReference type="PANTHER" id="PTHR46577">
    <property type="entry name" value="HTH-TYPE TRANSCRIPTIONAL REGULATORY PROTEIN GABR"/>
    <property type="match status" value="1"/>
</dbReference>
<dbReference type="CDD" id="cd07377">
    <property type="entry name" value="WHTH_GntR"/>
    <property type="match status" value="1"/>
</dbReference>